<dbReference type="SUPFAM" id="SSF110857">
    <property type="entry name" value="Gamma-glutamyl cyclotransferase-like"/>
    <property type="match status" value="1"/>
</dbReference>
<keyword evidence="7" id="KW-1185">Reference proteome</keyword>
<accession>A0A2G5DK97</accession>
<dbReference type="InterPro" id="IPR036568">
    <property type="entry name" value="GGCT-like_sf"/>
</dbReference>
<evidence type="ECO:0000256" key="1">
    <source>
        <dbReference type="ARBA" id="ARBA00002782"/>
    </source>
</evidence>
<dbReference type="Gene3D" id="6.10.250.210">
    <property type="match status" value="1"/>
</dbReference>
<dbReference type="Pfam" id="PF06094">
    <property type="entry name" value="GGACT"/>
    <property type="match status" value="1"/>
</dbReference>
<sequence>MGSTSLVSASNSVHKHNVFVYGSLLADEVVNVILKRIPQSSPAILHGYHRFSIKGRVYPAIIPVQDKNVTGKVLFGITDPELDILDAFEDVEYERNIVHASLIDTCDEVQTYTYVWKEKNDPHLFGNWDFEEWKPVHMNDFLKMTTGFVEELEGPESKPRVETYETFYQQSENPPMP</sequence>
<comment type="similarity">
    <text evidence="2">Belongs to the gamma-glutamylcyclotransferase family.</text>
</comment>
<dbReference type="InterPro" id="IPR045038">
    <property type="entry name" value="AIG2-like"/>
</dbReference>
<dbReference type="Proteomes" id="UP000230069">
    <property type="component" value="Unassembled WGS sequence"/>
</dbReference>
<dbReference type="AlphaFoldDB" id="A0A2G5DK97"/>
<proteinExistence type="inferred from homology"/>
<dbReference type="InParanoid" id="A0A2G5DK97"/>
<reference evidence="6 7" key="1">
    <citation type="submission" date="2017-09" db="EMBL/GenBank/DDBJ databases">
        <title>WGS assembly of Aquilegia coerulea Goldsmith.</title>
        <authorList>
            <person name="Hodges S."/>
            <person name="Kramer E."/>
            <person name="Nordborg M."/>
            <person name="Tomkins J."/>
            <person name="Borevitz J."/>
            <person name="Derieg N."/>
            <person name="Yan J."/>
            <person name="Mihaltcheva S."/>
            <person name="Hayes R.D."/>
            <person name="Rokhsar D."/>
        </authorList>
    </citation>
    <scope>NUCLEOTIDE SEQUENCE [LARGE SCALE GENOMIC DNA]</scope>
    <source>
        <strain evidence="7">cv. Goldsmith</strain>
    </source>
</reference>
<comment type="function">
    <text evidence="1">Putative gamma-glutamylcyclotransferase.</text>
</comment>
<gene>
    <name evidence="6" type="ORF">AQUCO_01800175v1</name>
</gene>
<evidence type="ECO:0000256" key="4">
    <source>
        <dbReference type="ARBA" id="ARBA00030602"/>
    </source>
</evidence>
<dbReference type="OrthoDB" id="1044435at2759"/>
<evidence type="ECO:0000256" key="3">
    <source>
        <dbReference type="ARBA" id="ARBA00022679"/>
    </source>
</evidence>
<dbReference type="InterPro" id="IPR013024">
    <property type="entry name" value="GGCT-like"/>
</dbReference>
<dbReference type="PANTHER" id="PTHR31544:SF2">
    <property type="entry name" value="AIG2-LIKE PROTEIN D"/>
    <property type="match status" value="1"/>
</dbReference>
<dbReference type="CDD" id="cd06661">
    <property type="entry name" value="GGCT_like"/>
    <property type="match status" value="1"/>
</dbReference>
<dbReference type="InterPro" id="IPR009288">
    <property type="entry name" value="AIG2-like_dom"/>
</dbReference>
<feature type="domain" description="Gamma-glutamylcyclotransferase AIG2-like" evidence="5">
    <location>
        <begin position="18"/>
        <end position="129"/>
    </location>
</feature>
<evidence type="ECO:0000256" key="2">
    <source>
        <dbReference type="ARBA" id="ARBA00008861"/>
    </source>
</evidence>
<dbReference type="GO" id="GO:0016740">
    <property type="term" value="F:transferase activity"/>
    <property type="evidence" value="ECO:0007669"/>
    <property type="project" value="UniProtKB-KW"/>
</dbReference>
<dbReference type="PANTHER" id="PTHR31544">
    <property type="entry name" value="AIG2-LIKE PROTEIN D"/>
    <property type="match status" value="1"/>
</dbReference>
<evidence type="ECO:0000259" key="5">
    <source>
        <dbReference type="Pfam" id="PF06094"/>
    </source>
</evidence>
<keyword evidence="3" id="KW-0808">Transferase</keyword>
<evidence type="ECO:0000313" key="6">
    <source>
        <dbReference type="EMBL" id="PIA43940.1"/>
    </source>
</evidence>
<dbReference type="Gene3D" id="3.10.490.10">
    <property type="entry name" value="Gamma-glutamyl cyclotransferase-like"/>
    <property type="match status" value="1"/>
</dbReference>
<organism evidence="6 7">
    <name type="scientific">Aquilegia coerulea</name>
    <name type="common">Rocky mountain columbine</name>
    <dbReference type="NCBI Taxonomy" id="218851"/>
    <lineage>
        <taxon>Eukaryota</taxon>
        <taxon>Viridiplantae</taxon>
        <taxon>Streptophyta</taxon>
        <taxon>Embryophyta</taxon>
        <taxon>Tracheophyta</taxon>
        <taxon>Spermatophyta</taxon>
        <taxon>Magnoliopsida</taxon>
        <taxon>Ranunculales</taxon>
        <taxon>Ranunculaceae</taxon>
        <taxon>Thalictroideae</taxon>
        <taxon>Aquilegia</taxon>
    </lineage>
</organism>
<dbReference type="EMBL" id="KZ305035">
    <property type="protein sequence ID" value="PIA43940.1"/>
    <property type="molecule type" value="Genomic_DNA"/>
</dbReference>
<evidence type="ECO:0000313" key="7">
    <source>
        <dbReference type="Proteomes" id="UP000230069"/>
    </source>
</evidence>
<name>A0A2G5DK97_AQUCA</name>
<dbReference type="FunCoup" id="A0A2G5DK97">
    <property type="interactions" value="3"/>
</dbReference>
<protein>
    <recommendedName>
        <fullName evidence="4">Putative gamma-glutamylcyclotransferase</fullName>
    </recommendedName>
</protein>